<dbReference type="InterPro" id="IPR002104">
    <property type="entry name" value="Integrase_catalytic"/>
</dbReference>
<dbReference type="GO" id="GO:0006310">
    <property type="term" value="P:DNA recombination"/>
    <property type="evidence" value="ECO:0007669"/>
    <property type="project" value="UniProtKB-KW"/>
</dbReference>
<evidence type="ECO:0000313" key="4">
    <source>
        <dbReference type="Proteomes" id="UP000324800"/>
    </source>
</evidence>
<sequence length="138" mass="15673">ITKVIKKGKKYRERIITLNAREGLCCPVKALNEWLNGADCSKDKEVGIWWNYDRRKVLGSIRCSKELKRVIEDADVDNTFEGSSIRHSMMTKLRSEGASLQEVNDYTGHATTSTCVDIFYNKPIARDIGALLFKDSEV</sequence>
<protein>
    <recommendedName>
        <fullName evidence="2">Tyr recombinase domain-containing protein</fullName>
    </recommendedName>
</protein>
<dbReference type="Pfam" id="PF00589">
    <property type="entry name" value="Phage_integrase"/>
    <property type="match status" value="1"/>
</dbReference>
<feature type="non-terminal residue" evidence="3">
    <location>
        <position position="1"/>
    </location>
</feature>
<dbReference type="InterPro" id="IPR013762">
    <property type="entry name" value="Integrase-like_cat_sf"/>
</dbReference>
<dbReference type="InterPro" id="IPR011010">
    <property type="entry name" value="DNA_brk_join_enz"/>
</dbReference>
<dbReference type="EMBL" id="SNRW01042462">
    <property type="protein sequence ID" value="KAA6332183.1"/>
    <property type="molecule type" value="Genomic_DNA"/>
</dbReference>
<dbReference type="SUPFAM" id="SSF56349">
    <property type="entry name" value="DNA breaking-rejoining enzymes"/>
    <property type="match status" value="1"/>
</dbReference>
<dbReference type="Proteomes" id="UP000324800">
    <property type="component" value="Unassembled WGS sequence"/>
</dbReference>
<reference evidence="3 4" key="1">
    <citation type="submission" date="2019-03" db="EMBL/GenBank/DDBJ databases">
        <title>Single cell metagenomics reveals metabolic interactions within the superorganism composed of flagellate Streblomastix strix and complex community of Bacteroidetes bacteria on its surface.</title>
        <authorList>
            <person name="Treitli S.C."/>
            <person name="Kolisko M."/>
            <person name="Husnik F."/>
            <person name="Keeling P."/>
            <person name="Hampl V."/>
        </authorList>
    </citation>
    <scope>NUCLEOTIDE SEQUENCE [LARGE SCALE GENOMIC DNA]</scope>
    <source>
        <strain evidence="3">ST1C</strain>
    </source>
</reference>
<dbReference type="OrthoDB" id="7699712at2759"/>
<evidence type="ECO:0000256" key="1">
    <source>
        <dbReference type="ARBA" id="ARBA00023172"/>
    </source>
</evidence>
<dbReference type="Gene3D" id="1.10.443.10">
    <property type="entry name" value="Intergrase catalytic core"/>
    <property type="match status" value="1"/>
</dbReference>
<evidence type="ECO:0000313" key="3">
    <source>
        <dbReference type="EMBL" id="KAA6332183.1"/>
    </source>
</evidence>
<evidence type="ECO:0000259" key="2">
    <source>
        <dbReference type="Pfam" id="PF00589"/>
    </source>
</evidence>
<organism evidence="3 4">
    <name type="scientific">Streblomastix strix</name>
    <dbReference type="NCBI Taxonomy" id="222440"/>
    <lineage>
        <taxon>Eukaryota</taxon>
        <taxon>Metamonada</taxon>
        <taxon>Preaxostyla</taxon>
        <taxon>Oxymonadida</taxon>
        <taxon>Streblomastigidae</taxon>
        <taxon>Streblomastix</taxon>
    </lineage>
</organism>
<gene>
    <name evidence="3" type="ORF">EZS28_053306</name>
</gene>
<proteinExistence type="predicted"/>
<accession>A0A5J4RGM2</accession>
<keyword evidence="1" id="KW-0233">DNA recombination</keyword>
<dbReference type="GO" id="GO:0003677">
    <property type="term" value="F:DNA binding"/>
    <property type="evidence" value="ECO:0007669"/>
    <property type="project" value="InterPro"/>
</dbReference>
<feature type="domain" description="Tyr recombinase" evidence="2">
    <location>
        <begin position="5"/>
        <end position="117"/>
    </location>
</feature>
<dbReference type="AlphaFoldDB" id="A0A5J4RGM2"/>
<comment type="caution">
    <text evidence="3">The sequence shown here is derived from an EMBL/GenBank/DDBJ whole genome shotgun (WGS) entry which is preliminary data.</text>
</comment>
<name>A0A5J4RGM2_9EUKA</name>
<dbReference type="GO" id="GO:0015074">
    <property type="term" value="P:DNA integration"/>
    <property type="evidence" value="ECO:0007669"/>
    <property type="project" value="InterPro"/>
</dbReference>